<evidence type="ECO:0000256" key="2">
    <source>
        <dbReference type="ARBA" id="ARBA00006411"/>
    </source>
</evidence>
<proteinExistence type="inferred from homology"/>
<organism evidence="5 6">
    <name type="scientific">Actinophytocola gossypii</name>
    <dbReference type="NCBI Taxonomy" id="2812003"/>
    <lineage>
        <taxon>Bacteria</taxon>
        <taxon>Bacillati</taxon>
        <taxon>Actinomycetota</taxon>
        <taxon>Actinomycetes</taxon>
        <taxon>Pseudonocardiales</taxon>
        <taxon>Pseudonocardiaceae</taxon>
    </lineage>
</organism>
<evidence type="ECO:0000256" key="4">
    <source>
        <dbReference type="ARBA" id="ARBA00023186"/>
    </source>
</evidence>
<evidence type="ECO:0000256" key="3">
    <source>
        <dbReference type="ARBA" id="ARBA00022490"/>
    </source>
</evidence>
<dbReference type="EMBL" id="JAFFZE010000005">
    <property type="protein sequence ID" value="MCT2582344.1"/>
    <property type="molecule type" value="Genomic_DNA"/>
</dbReference>
<protein>
    <submittedName>
        <fullName evidence="5">ESX secretion-associated protein EspG</fullName>
    </submittedName>
</protein>
<comment type="similarity">
    <text evidence="2">Belongs to the EspG family.</text>
</comment>
<keyword evidence="3" id="KW-0963">Cytoplasm</keyword>
<reference evidence="5 6" key="1">
    <citation type="submission" date="2021-02" db="EMBL/GenBank/DDBJ databases">
        <title>Actinophytocola xerophila sp. nov., isolated from soil of cotton cropping field.</title>
        <authorList>
            <person name="Huang R."/>
            <person name="Chen X."/>
            <person name="Ge X."/>
            <person name="Liu W."/>
        </authorList>
    </citation>
    <scope>NUCLEOTIDE SEQUENCE [LARGE SCALE GENOMIC DNA]</scope>
    <source>
        <strain evidence="5 6">S1-96</strain>
    </source>
</reference>
<dbReference type="InterPro" id="IPR025734">
    <property type="entry name" value="EspG"/>
</dbReference>
<accession>A0ABT2J3B5</accession>
<evidence type="ECO:0000313" key="6">
    <source>
        <dbReference type="Proteomes" id="UP001156441"/>
    </source>
</evidence>
<dbReference type="Proteomes" id="UP001156441">
    <property type="component" value="Unassembled WGS sequence"/>
</dbReference>
<sequence length="260" mass="27185">MTTTVAESVQFGLVELDLLATHAGVGFPYPLRVPSFGRVAEDRDSLLATAGYTLRERGLADEHGPTGTAADLVAALREHRGTVDVVVVRPGGATGAVALPHRTGVVVCDQVLDDDLAATVRVRRVPRAALADELTALIPDVPAAPTLPITLPPGVVGDALRLVDQDEAATRQRLRDLVRDQGGDPGVVDQLAGLLPSITGRGQLGATRRTDAGTVRAGTDLSWLDGPQGRVRIDQADDGWTSVNALRPAELRTAITAAAE</sequence>
<comment type="subcellular location">
    <subcellularLocation>
        <location evidence="1">Cytoplasm</location>
    </subcellularLocation>
</comment>
<dbReference type="RefSeq" id="WP_260189700.1">
    <property type="nucleotide sequence ID" value="NZ_JAFFZE010000005.1"/>
</dbReference>
<evidence type="ECO:0000256" key="1">
    <source>
        <dbReference type="ARBA" id="ARBA00004496"/>
    </source>
</evidence>
<keyword evidence="4" id="KW-0143">Chaperone</keyword>
<evidence type="ECO:0000313" key="5">
    <source>
        <dbReference type="EMBL" id="MCT2582344.1"/>
    </source>
</evidence>
<comment type="caution">
    <text evidence="5">The sequence shown here is derived from an EMBL/GenBank/DDBJ whole genome shotgun (WGS) entry which is preliminary data.</text>
</comment>
<keyword evidence="6" id="KW-1185">Reference proteome</keyword>
<name>A0ABT2J3B5_9PSEU</name>
<dbReference type="Pfam" id="PF14011">
    <property type="entry name" value="ESX-1_EspG"/>
    <property type="match status" value="1"/>
</dbReference>
<gene>
    <name evidence="5" type="ORF">JT362_04310</name>
</gene>